<comment type="caution">
    <text evidence="14">The sequence shown here is derived from an EMBL/GenBank/DDBJ whole genome shotgun (WGS) entry which is preliminary data.</text>
</comment>
<organism evidence="14 15">
    <name type="scientific">Sediminicola luteus</name>
    <dbReference type="NCBI Taxonomy" id="319238"/>
    <lineage>
        <taxon>Bacteria</taxon>
        <taxon>Pseudomonadati</taxon>
        <taxon>Bacteroidota</taxon>
        <taxon>Flavobacteriia</taxon>
        <taxon>Flavobacteriales</taxon>
        <taxon>Flavobacteriaceae</taxon>
        <taxon>Sediminicola</taxon>
    </lineage>
</organism>
<keyword evidence="12" id="KW-0046">Antibiotic resistance</keyword>
<dbReference type="EMBL" id="NBWU01000002">
    <property type="protein sequence ID" value="PCE64718.1"/>
    <property type="molecule type" value="Genomic_DNA"/>
</dbReference>
<keyword evidence="11" id="KW-0862">Zinc</keyword>
<dbReference type="InterPro" id="IPR050855">
    <property type="entry name" value="NDM-1-like"/>
</dbReference>
<dbReference type="RefSeq" id="WP_097439999.1">
    <property type="nucleotide sequence ID" value="NZ_KZ300476.1"/>
</dbReference>
<keyword evidence="10" id="KW-0378">Hydrolase</keyword>
<comment type="catalytic activity">
    <reaction evidence="1">
        <text>a beta-lactam + H2O = a substituted beta-amino acid</text>
        <dbReference type="Rhea" id="RHEA:20401"/>
        <dbReference type="ChEBI" id="CHEBI:15377"/>
        <dbReference type="ChEBI" id="CHEBI:35627"/>
        <dbReference type="ChEBI" id="CHEBI:140347"/>
        <dbReference type="EC" id="3.5.2.6"/>
    </reaction>
</comment>
<dbReference type="Pfam" id="PF00753">
    <property type="entry name" value="Lactamase_B"/>
    <property type="match status" value="1"/>
</dbReference>
<comment type="subcellular location">
    <subcellularLocation>
        <location evidence="3">Periplasm</location>
    </subcellularLocation>
</comment>
<protein>
    <recommendedName>
        <fullName evidence="6">beta-lactamase</fullName>
        <ecNumber evidence="6">3.5.2.6</ecNumber>
    </recommendedName>
</protein>
<evidence type="ECO:0000256" key="11">
    <source>
        <dbReference type="ARBA" id="ARBA00022833"/>
    </source>
</evidence>
<evidence type="ECO:0000256" key="2">
    <source>
        <dbReference type="ARBA" id="ARBA00001947"/>
    </source>
</evidence>
<dbReference type="InterPro" id="IPR036866">
    <property type="entry name" value="RibonucZ/Hydroxyglut_hydro"/>
</dbReference>
<dbReference type="AlphaFoldDB" id="A0A2A4G9R9"/>
<keyword evidence="8" id="KW-0732">Signal</keyword>
<dbReference type="CDD" id="cd16302">
    <property type="entry name" value="CcrA-like_MBL-B1"/>
    <property type="match status" value="1"/>
</dbReference>
<evidence type="ECO:0000256" key="9">
    <source>
        <dbReference type="ARBA" id="ARBA00022764"/>
    </source>
</evidence>
<evidence type="ECO:0000256" key="10">
    <source>
        <dbReference type="ARBA" id="ARBA00022801"/>
    </source>
</evidence>
<comment type="subunit">
    <text evidence="5">Monomer.</text>
</comment>
<evidence type="ECO:0000313" key="15">
    <source>
        <dbReference type="Proteomes" id="UP000219559"/>
    </source>
</evidence>
<sequence length="242" mass="26481">MRFYSLLSAIIFPLTILGQDTAPILDSDTLRIRQLTANTYVHISYLPTDSYGKVVCNGLIYVDGGQALVLDSPTSTEATQMLLRTIEQQIRAKVIGVVANHYHEDCTAGLTVFHEKGIPSYALNETLVLAKDKGKPVPQHGFDENLTLKVGNKEVRNRFFGAAHSRDNICSYLPSEKVLFGGCPVKSLGAGKGYLGDADTEQWPKTLTLVKQAYPDIEVVVPGHGKSGGVELLDFTIQLFKN</sequence>
<evidence type="ECO:0000256" key="8">
    <source>
        <dbReference type="ARBA" id="ARBA00022729"/>
    </source>
</evidence>
<keyword evidence="15" id="KW-1185">Reference proteome</keyword>
<evidence type="ECO:0000256" key="4">
    <source>
        <dbReference type="ARBA" id="ARBA00005250"/>
    </source>
</evidence>
<evidence type="ECO:0000256" key="3">
    <source>
        <dbReference type="ARBA" id="ARBA00004418"/>
    </source>
</evidence>
<dbReference type="InterPro" id="IPR058199">
    <property type="entry name" value="BlaB//VIM/IMP-1"/>
</dbReference>
<dbReference type="InterPro" id="IPR001279">
    <property type="entry name" value="Metallo-B-lactamas"/>
</dbReference>
<dbReference type="Proteomes" id="UP000219559">
    <property type="component" value="Unassembled WGS sequence"/>
</dbReference>
<feature type="domain" description="Metallo-beta-lactamase" evidence="13">
    <location>
        <begin position="55"/>
        <end position="224"/>
    </location>
</feature>
<dbReference type="PANTHER" id="PTHR42951:SF4">
    <property type="entry name" value="ACYL-COENZYME A THIOESTERASE MBLAC2"/>
    <property type="match status" value="1"/>
</dbReference>
<evidence type="ECO:0000256" key="7">
    <source>
        <dbReference type="ARBA" id="ARBA00022723"/>
    </source>
</evidence>
<evidence type="ECO:0000256" key="12">
    <source>
        <dbReference type="ARBA" id="ARBA00023251"/>
    </source>
</evidence>
<evidence type="ECO:0000256" key="6">
    <source>
        <dbReference type="ARBA" id="ARBA00012865"/>
    </source>
</evidence>
<comment type="similarity">
    <text evidence="4">Belongs to the metallo-beta-lactamase superfamily. Class-B beta-lactamase family.</text>
</comment>
<dbReference type="GO" id="GO:0017001">
    <property type="term" value="P:antibiotic catabolic process"/>
    <property type="evidence" value="ECO:0007669"/>
    <property type="project" value="UniProtKB-ARBA"/>
</dbReference>
<name>A0A2A4G9R9_9FLAO</name>
<keyword evidence="7" id="KW-0479">Metal-binding</keyword>
<dbReference type="SUPFAM" id="SSF56281">
    <property type="entry name" value="Metallo-hydrolase/oxidoreductase"/>
    <property type="match status" value="1"/>
</dbReference>
<dbReference type="PANTHER" id="PTHR42951">
    <property type="entry name" value="METALLO-BETA-LACTAMASE DOMAIN-CONTAINING"/>
    <property type="match status" value="1"/>
</dbReference>
<proteinExistence type="inferred from homology"/>
<dbReference type="SMART" id="SM00849">
    <property type="entry name" value="Lactamase_B"/>
    <property type="match status" value="1"/>
</dbReference>
<keyword evidence="9" id="KW-0574">Periplasm</keyword>
<dbReference type="NCBIfam" id="NF033088">
    <property type="entry name" value="bla_subclass_B1"/>
    <property type="match status" value="1"/>
</dbReference>
<gene>
    <name evidence="14" type="ORF">B7P33_05975</name>
</gene>
<dbReference type="OrthoDB" id="9769598at2"/>
<evidence type="ECO:0000313" key="14">
    <source>
        <dbReference type="EMBL" id="PCE64718.1"/>
    </source>
</evidence>
<evidence type="ECO:0000259" key="13">
    <source>
        <dbReference type="SMART" id="SM00849"/>
    </source>
</evidence>
<dbReference type="EC" id="3.5.2.6" evidence="6"/>
<dbReference type="Gene3D" id="3.60.15.10">
    <property type="entry name" value="Ribonuclease Z/Hydroxyacylglutathione hydrolase-like"/>
    <property type="match status" value="1"/>
</dbReference>
<evidence type="ECO:0000256" key="5">
    <source>
        <dbReference type="ARBA" id="ARBA00011245"/>
    </source>
</evidence>
<comment type="cofactor">
    <cofactor evidence="2">
        <name>Zn(2+)</name>
        <dbReference type="ChEBI" id="CHEBI:29105"/>
    </cofactor>
</comment>
<reference evidence="14 15" key="1">
    <citation type="submission" date="2017-04" db="EMBL/GenBank/DDBJ databases">
        <title>A new member of the family Flavobacteriaceae isolated from ascidians.</title>
        <authorList>
            <person name="Chen L."/>
        </authorList>
    </citation>
    <scope>NUCLEOTIDE SEQUENCE [LARGE SCALE GENOMIC DNA]</scope>
    <source>
        <strain evidence="14 15">HQA918</strain>
    </source>
</reference>
<evidence type="ECO:0000256" key="1">
    <source>
        <dbReference type="ARBA" id="ARBA00001526"/>
    </source>
</evidence>
<accession>A0A2A4G9R9</accession>